<dbReference type="InterPro" id="IPR002902">
    <property type="entry name" value="GNK2"/>
</dbReference>
<name>A0A7J9ID83_9ROSI</name>
<organism evidence="4 5">
    <name type="scientific">Gossypium harknessii</name>
    <dbReference type="NCBI Taxonomy" id="34285"/>
    <lineage>
        <taxon>Eukaryota</taxon>
        <taxon>Viridiplantae</taxon>
        <taxon>Streptophyta</taxon>
        <taxon>Embryophyta</taxon>
        <taxon>Tracheophyta</taxon>
        <taxon>Spermatophyta</taxon>
        <taxon>Magnoliopsida</taxon>
        <taxon>eudicotyledons</taxon>
        <taxon>Gunneridae</taxon>
        <taxon>Pentapetalae</taxon>
        <taxon>rosids</taxon>
        <taxon>malvids</taxon>
        <taxon>Malvales</taxon>
        <taxon>Malvaceae</taxon>
        <taxon>Malvoideae</taxon>
        <taxon>Gossypium</taxon>
    </lineage>
</organism>
<evidence type="ECO:0000256" key="2">
    <source>
        <dbReference type="ARBA" id="ARBA00022737"/>
    </source>
</evidence>
<evidence type="ECO:0000313" key="4">
    <source>
        <dbReference type="EMBL" id="MBA0820036.1"/>
    </source>
</evidence>
<feature type="domain" description="Gnk2-homologous" evidence="3">
    <location>
        <begin position="29"/>
        <end position="132"/>
    </location>
</feature>
<keyword evidence="5" id="KW-1185">Reference proteome</keyword>
<comment type="caution">
    <text evidence="4">The sequence shown here is derived from an EMBL/GenBank/DDBJ whole genome shotgun (WGS) entry which is preliminary data.</text>
</comment>
<keyword evidence="2" id="KW-0677">Repeat</keyword>
<keyword evidence="1" id="KW-0732">Signal</keyword>
<sequence>MTMDLPWLFLFSSLTIAFLLIVTVAQQVLLYHFCLNQSGNFTGNTTYQTNLDRLLSSFTLNTSNVNGFYNFSSGQGSNVANALAICRGDVNSSDYFTCINNANDELRNHCPYQREALASLLNNLTNNASLGTSLGKFSTGSALLPFQAIYALVQCTPDLTKNECSYCLSQAIREIP</sequence>
<gene>
    <name evidence="4" type="ORF">Gohar_000046</name>
</gene>
<evidence type="ECO:0000259" key="3">
    <source>
        <dbReference type="PROSITE" id="PS51473"/>
    </source>
</evidence>
<dbReference type="CDD" id="cd23509">
    <property type="entry name" value="Gnk2-like"/>
    <property type="match status" value="2"/>
</dbReference>
<evidence type="ECO:0000256" key="1">
    <source>
        <dbReference type="ARBA" id="ARBA00022729"/>
    </source>
</evidence>
<accession>A0A7J9ID83</accession>
<dbReference type="PANTHER" id="PTHR32099:SF51">
    <property type="entry name" value="CYSTEINE-RICH RECEPTOR-LIKE PROTEIN KINASE 25 ISOFORM X1"/>
    <property type="match status" value="1"/>
</dbReference>
<dbReference type="InterPro" id="IPR038408">
    <property type="entry name" value="GNK2_sf"/>
</dbReference>
<dbReference type="Proteomes" id="UP000593560">
    <property type="component" value="Unassembled WGS sequence"/>
</dbReference>
<dbReference type="PANTHER" id="PTHR32099">
    <property type="entry name" value="CYSTEINE-RICH REPEAT SECRETORY PROTEIN"/>
    <property type="match status" value="1"/>
</dbReference>
<proteinExistence type="predicted"/>
<dbReference type="AlphaFoldDB" id="A0A7J9ID83"/>
<dbReference type="Pfam" id="PF01657">
    <property type="entry name" value="Stress-antifung"/>
    <property type="match status" value="1"/>
</dbReference>
<dbReference type="PROSITE" id="PS51473">
    <property type="entry name" value="GNK2"/>
    <property type="match status" value="1"/>
</dbReference>
<dbReference type="OrthoDB" id="1909574at2759"/>
<protein>
    <recommendedName>
        <fullName evidence="3">Gnk2-homologous domain-containing protein</fullName>
    </recommendedName>
</protein>
<dbReference type="Gene3D" id="3.30.430.20">
    <property type="entry name" value="Gnk2 domain, C-X8-C-X2-C motif"/>
    <property type="match status" value="2"/>
</dbReference>
<evidence type="ECO:0000313" key="5">
    <source>
        <dbReference type="Proteomes" id="UP000593560"/>
    </source>
</evidence>
<reference evidence="4 5" key="1">
    <citation type="journal article" date="2019" name="Genome Biol. Evol.">
        <title>Insights into the evolution of the New World diploid cottons (Gossypium, subgenus Houzingenia) based on genome sequencing.</title>
        <authorList>
            <person name="Grover C.E."/>
            <person name="Arick M.A. 2nd"/>
            <person name="Thrash A."/>
            <person name="Conover J.L."/>
            <person name="Sanders W.S."/>
            <person name="Peterson D.G."/>
            <person name="Frelichowski J.E."/>
            <person name="Scheffler J.A."/>
            <person name="Scheffler B.E."/>
            <person name="Wendel J.F."/>
        </authorList>
    </citation>
    <scope>NUCLEOTIDE SEQUENCE [LARGE SCALE GENOMIC DNA]</scope>
    <source>
        <strain evidence="4">0</strain>
        <tissue evidence="4">Leaf</tissue>
    </source>
</reference>
<dbReference type="EMBL" id="JABFAD010332986">
    <property type="protein sequence ID" value="MBA0820036.1"/>
    <property type="molecule type" value="Genomic_DNA"/>
</dbReference>